<reference evidence="1 2" key="1">
    <citation type="submission" date="2020-07" db="EMBL/GenBank/DDBJ databases">
        <title>Sequencing the genomes of 1000 actinobacteria strains.</title>
        <authorList>
            <person name="Klenk H.-P."/>
        </authorList>
    </citation>
    <scope>NUCLEOTIDE SEQUENCE [LARGE SCALE GENOMIC DNA]</scope>
    <source>
        <strain evidence="1 2">DSM 45278</strain>
    </source>
</reference>
<dbReference type="EMBL" id="JACCHL010000001">
    <property type="protein sequence ID" value="NYH53298.1"/>
    <property type="molecule type" value="Genomic_DNA"/>
</dbReference>
<evidence type="ECO:0000313" key="2">
    <source>
        <dbReference type="Proteomes" id="UP000584931"/>
    </source>
</evidence>
<dbReference type="AlphaFoldDB" id="A0A7Z0BJ02"/>
<name>A0A7Z0BJ02_9ACTN</name>
<dbReference type="InterPro" id="IPR029074">
    <property type="entry name" value="Imm49"/>
</dbReference>
<comment type="caution">
    <text evidence="1">The sequence shown here is derived from an EMBL/GenBank/DDBJ whole genome shotgun (WGS) entry which is preliminary data.</text>
</comment>
<accession>A0A7Z0BJ02</accession>
<sequence length="294" mass="33570">MTTHVSRHEIDHGVDQDFIEHETKRRAKLIRRLERDCSNIDLYLFPVYDLAETMLLLDPEAATVETWESWTIAMQVHGTVFAVSEAEKGSRVEYMIDHEIRELTAPGMLYCADPSTWERAFHLAVVCRDNARAEALCKVPVELLREAARGAKVEYNDYLYHWVAALQAFVNGTDDLASELRRAMELSDPRGCAFGGEVLDLLVLPKMEVFRQLLLGNSAKFNEALVHALESHRRHHTSREDENRVSGIVPLSLLALACLAHDTTEQNPDFRLEVESGYLPKHLVRRSWYGEFPV</sequence>
<proteinExistence type="predicted"/>
<dbReference type="Pfam" id="PF15575">
    <property type="entry name" value="Imm49"/>
    <property type="match status" value="1"/>
</dbReference>
<evidence type="ECO:0000313" key="1">
    <source>
        <dbReference type="EMBL" id="NYH53298.1"/>
    </source>
</evidence>
<protein>
    <submittedName>
        <fullName evidence="1">Uncharacterized protein</fullName>
    </submittedName>
</protein>
<dbReference type="RefSeq" id="WP_179810361.1">
    <property type="nucleotide sequence ID" value="NZ_JACCHL010000001.1"/>
</dbReference>
<gene>
    <name evidence="1" type="ORF">HNR06_002887</name>
</gene>
<organism evidence="1 2">
    <name type="scientific">Nocardiopsis sinuspersici</name>
    <dbReference type="NCBI Taxonomy" id="501010"/>
    <lineage>
        <taxon>Bacteria</taxon>
        <taxon>Bacillati</taxon>
        <taxon>Actinomycetota</taxon>
        <taxon>Actinomycetes</taxon>
        <taxon>Streptosporangiales</taxon>
        <taxon>Nocardiopsidaceae</taxon>
        <taxon>Nocardiopsis</taxon>
    </lineage>
</organism>
<dbReference type="Proteomes" id="UP000584931">
    <property type="component" value="Unassembled WGS sequence"/>
</dbReference>